<keyword evidence="1" id="KW-1133">Transmembrane helix</keyword>
<reference evidence="2 3" key="1">
    <citation type="submission" date="2023-07" db="EMBL/GenBank/DDBJ databases">
        <title>Sequencing the genomes of 1000 actinobacteria strains.</title>
        <authorList>
            <person name="Klenk H.-P."/>
        </authorList>
    </citation>
    <scope>NUCLEOTIDE SEQUENCE [LARGE SCALE GENOMIC DNA]</scope>
    <source>
        <strain evidence="2 3">DSM 46740</strain>
    </source>
</reference>
<dbReference type="RefSeq" id="WP_307567218.1">
    <property type="nucleotide sequence ID" value="NZ_JAUSQU010000001.1"/>
</dbReference>
<evidence type="ECO:0000256" key="1">
    <source>
        <dbReference type="SAM" id="Phobius"/>
    </source>
</evidence>
<protein>
    <submittedName>
        <fullName evidence="2">Uncharacterized protein</fullName>
    </submittedName>
</protein>
<proteinExistence type="predicted"/>
<keyword evidence="1" id="KW-0472">Membrane</keyword>
<keyword evidence="1" id="KW-0812">Transmembrane</keyword>
<name>A0ABT9QRS0_9ACTN</name>
<dbReference type="Proteomes" id="UP001225356">
    <property type="component" value="Unassembled WGS sequence"/>
</dbReference>
<organism evidence="2 3">
    <name type="scientific">Streptosporangium lutulentum</name>
    <dbReference type="NCBI Taxonomy" id="1461250"/>
    <lineage>
        <taxon>Bacteria</taxon>
        <taxon>Bacillati</taxon>
        <taxon>Actinomycetota</taxon>
        <taxon>Actinomycetes</taxon>
        <taxon>Streptosporangiales</taxon>
        <taxon>Streptosporangiaceae</taxon>
        <taxon>Streptosporangium</taxon>
    </lineage>
</organism>
<evidence type="ECO:0000313" key="3">
    <source>
        <dbReference type="Proteomes" id="UP001225356"/>
    </source>
</evidence>
<evidence type="ECO:0000313" key="2">
    <source>
        <dbReference type="EMBL" id="MDP9849391.1"/>
    </source>
</evidence>
<comment type="caution">
    <text evidence="2">The sequence shown here is derived from an EMBL/GenBank/DDBJ whole genome shotgun (WGS) entry which is preliminary data.</text>
</comment>
<gene>
    <name evidence="2" type="ORF">J2853_008602</name>
</gene>
<feature type="transmembrane region" description="Helical" evidence="1">
    <location>
        <begin position="179"/>
        <end position="200"/>
    </location>
</feature>
<feature type="transmembrane region" description="Helical" evidence="1">
    <location>
        <begin position="125"/>
        <end position="149"/>
    </location>
</feature>
<dbReference type="EMBL" id="JAUSQU010000001">
    <property type="protein sequence ID" value="MDP9849391.1"/>
    <property type="molecule type" value="Genomic_DNA"/>
</dbReference>
<sequence>MASTGYGAGTTMYTGSIAACVAAATVPGNPFLSYVSRFVAVTIGSMFCSPSDIADIGERWKELNGKINDISIELIKLMESVPEEAWKKLGRPDFQAVVDTFNEQKKKNQELNINMGDALENYAGLFFAGAIVCSVGAAGLFAWACFALVSKANPLVGTFAHRVALLYGEAFRDITKKMLVKNVGILGAGIGLVMMIQQFFTMSMQDDLTKAASPTDMNSIPQFENAVIKNLPTAESNQFEGTSGLASEIPKL</sequence>
<keyword evidence="3" id="KW-1185">Reference proteome</keyword>
<accession>A0ABT9QRS0</accession>